<evidence type="ECO:0000256" key="1">
    <source>
        <dbReference type="ARBA" id="ARBA00022737"/>
    </source>
</evidence>
<feature type="repeat" description="Pumilio" evidence="2">
    <location>
        <begin position="366"/>
        <end position="401"/>
    </location>
</feature>
<keyword evidence="4" id="KW-0472">Membrane</keyword>
<dbReference type="GO" id="GO:0003729">
    <property type="term" value="F:mRNA binding"/>
    <property type="evidence" value="ECO:0007669"/>
    <property type="project" value="TreeGrafter"/>
</dbReference>
<dbReference type="VEuPathDB" id="PlasmoDB:PmUG01_05034600"/>
<feature type="repeat" description="Pumilio" evidence="2">
    <location>
        <begin position="294"/>
        <end position="329"/>
    </location>
</feature>
<dbReference type="Pfam" id="PF00806">
    <property type="entry name" value="PUF"/>
    <property type="match status" value="8"/>
</dbReference>
<accession>A0A1C3KLY2</accession>
<feature type="repeat" description="Pumilio" evidence="2">
    <location>
        <begin position="473"/>
        <end position="508"/>
    </location>
</feature>
<protein>
    <submittedName>
        <fullName evidence="6">mRNA-binding protein PUF2, putative</fullName>
    </submittedName>
</protein>
<dbReference type="PANTHER" id="PTHR12537">
    <property type="entry name" value="RNA BINDING PROTEIN PUMILIO-RELATED"/>
    <property type="match status" value="1"/>
</dbReference>
<keyword evidence="4" id="KW-0812">Transmembrane</keyword>
<keyword evidence="4" id="KW-1133">Transmembrane helix</keyword>
<evidence type="ECO:0000256" key="3">
    <source>
        <dbReference type="SAM" id="MobiDB-lite"/>
    </source>
</evidence>
<evidence type="ECO:0000313" key="6">
    <source>
        <dbReference type="EMBL" id="SBT75012.1"/>
    </source>
</evidence>
<dbReference type="AlphaFoldDB" id="A0A1C3KLY2"/>
<name>A0A1C3KLY2_PLAMA</name>
<dbReference type="InterPro" id="IPR033133">
    <property type="entry name" value="PUM-HD"/>
</dbReference>
<feature type="transmembrane region" description="Helical" evidence="4">
    <location>
        <begin position="40"/>
        <end position="59"/>
    </location>
</feature>
<dbReference type="PROSITE" id="PS50303">
    <property type="entry name" value="PUM_HD"/>
    <property type="match status" value="1"/>
</dbReference>
<feature type="transmembrane region" description="Helical" evidence="4">
    <location>
        <begin position="71"/>
        <end position="91"/>
    </location>
</feature>
<sequence length="578" mass="68632">MKTLHSSKVIHTDFIIFFFIFQLLRCFLLFFYFILFYLYFFFFAFFSVSHFLHICLYTYKYTFTYLYIHTYIYIYIHTYIYIYICLCIYLPSSNTIRTMFFDETYISDLKNMHPIFKFKEEYDKPIKLNSCSTFYDAIPSSNEEILYFNKTLTEEQISLLNEEEVYSMRNEKCLENFPNLKNGKKSPEQVINKISSEGDGKGQKGKAEEEGAQKGTAKKSENIYTILCTDVRDAVCTGIGGKREREEHKDKSEIDLNKVMDDIFFLCFHKNGCEYIIRKLKENDTEEKQIILNSLLIDARSLCPDVYGSYVAQSIYDLNDEKYKERFTDEFLKHTSFLALHTYGCRLIQKSLESLSDEYKCKIFKELQDDLIAYICHQNGNHVIQKCIEVLPSKNIDMIINIIEEYLPFLSSHAYGCRIVQRIYEIGNIQQIKRLNEKIIKKIHLIKNRYGNYVIQKCFEYSDDTARFIITDEIVNDIYKLSSHKYACNIIEKILLKKEYRYKKKIIKKIVNDISEGNENIINICKDCYGNFMMQKLLTTCRRKERNLIVKTIIENLDKLKDETYGKYILRAINNLET</sequence>
<feature type="domain" description="PUM-HD" evidence="5">
    <location>
        <begin position="234"/>
        <end position="577"/>
    </location>
</feature>
<dbReference type="Proteomes" id="UP000219799">
    <property type="component" value="Chromosome 5"/>
</dbReference>
<evidence type="ECO:0000256" key="4">
    <source>
        <dbReference type="SAM" id="Phobius"/>
    </source>
</evidence>
<gene>
    <name evidence="6" type="primary">PUF2</name>
    <name evidence="6" type="ORF">PMLGA01_050023900</name>
</gene>
<feature type="region of interest" description="Disordered" evidence="3">
    <location>
        <begin position="194"/>
        <end position="214"/>
    </location>
</feature>
<evidence type="ECO:0000313" key="7">
    <source>
        <dbReference type="Proteomes" id="UP000219799"/>
    </source>
</evidence>
<evidence type="ECO:0000259" key="5">
    <source>
        <dbReference type="PROSITE" id="PS50303"/>
    </source>
</evidence>
<feature type="compositionally biased region" description="Basic and acidic residues" evidence="3">
    <location>
        <begin position="196"/>
        <end position="212"/>
    </location>
</feature>
<dbReference type="InterPro" id="IPR011989">
    <property type="entry name" value="ARM-like"/>
</dbReference>
<feature type="repeat" description="Pumilio" evidence="2">
    <location>
        <begin position="513"/>
        <end position="551"/>
    </location>
</feature>
<dbReference type="GO" id="GO:0010608">
    <property type="term" value="P:post-transcriptional regulation of gene expression"/>
    <property type="evidence" value="ECO:0007669"/>
    <property type="project" value="TreeGrafter"/>
</dbReference>
<proteinExistence type="predicted"/>
<dbReference type="GO" id="GO:0005737">
    <property type="term" value="C:cytoplasm"/>
    <property type="evidence" value="ECO:0007669"/>
    <property type="project" value="TreeGrafter"/>
</dbReference>
<dbReference type="PANTHER" id="PTHR12537:SF12">
    <property type="entry name" value="MATERNAL PROTEIN PUMILIO"/>
    <property type="match status" value="1"/>
</dbReference>
<keyword evidence="1" id="KW-0677">Repeat</keyword>
<dbReference type="Gene3D" id="1.25.10.10">
    <property type="entry name" value="Leucine-rich Repeat Variant"/>
    <property type="match status" value="1"/>
</dbReference>
<feature type="repeat" description="Pumilio" evidence="2">
    <location>
        <begin position="330"/>
        <end position="365"/>
    </location>
</feature>
<dbReference type="SUPFAM" id="SSF48371">
    <property type="entry name" value="ARM repeat"/>
    <property type="match status" value="1"/>
</dbReference>
<dbReference type="InterPro" id="IPR016024">
    <property type="entry name" value="ARM-type_fold"/>
</dbReference>
<reference evidence="6 7" key="1">
    <citation type="submission" date="2016-06" db="EMBL/GenBank/DDBJ databases">
        <authorList>
            <consortium name="Pathogen Informatics"/>
        </authorList>
    </citation>
    <scope>NUCLEOTIDE SEQUENCE [LARGE SCALE GENOMIC DNA]</scope>
    <source>
        <strain evidence="6">PmlGA01</strain>
    </source>
</reference>
<dbReference type="PROSITE" id="PS50302">
    <property type="entry name" value="PUM"/>
    <property type="match status" value="6"/>
</dbReference>
<dbReference type="EMBL" id="LT594493">
    <property type="protein sequence ID" value="SBT75012.1"/>
    <property type="molecule type" value="Genomic_DNA"/>
</dbReference>
<dbReference type="SMART" id="SM00025">
    <property type="entry name" value="Pumilio"/>
    <property type="match status" value="8"/>
</dbReference>
<dbReference type="InterPro" id="IPR001313">
    <property type="entry name" value="Pumilio_RNA-bd_rpt"/>
</dbReference>
<feature type="repeat" description="Pumilio" evidence="2">
    <location>
        <begin position="434"/>
        <end position="472"/>
    </location>
</feature>
<feature type="transmembrane region" description="Helical" evidence="4">
    <location>
        <begin position="12"/>
        <end position="34"/>
    </location>
</feature>
<organism evidence="6 7">
    <name type="scientific">Plasmodium malariae</name>
    <dbReference type="NCBI Taxonomy" id="5858"/>
    <lineage>
        <taxon>Eukaryota</taxon>
        <taxon>Sar</taxon>
        <taxon>Alveolata</taxon>
        <taxon>Apicomplexa</taxon>
        <taxon>Aconoidasida</taxon>
        <taxon>Haemosporida</taxon>
        <taxon>Plasmodiidae</taxon>
        <taxon>Plasmodium</taxon>
        <taxon>Plasmodium (Plasmodium)</taxon>
    </lineage>
</organism>
<evidence type="ECO:0000256" key="2">
    <source>
        <dbReference type="PROSITE-ProRule" id="PRU00317"/>
    </source>
</evidence>